<dbReference type="Gene3D" id="3.30.70.2570">
    <property type="entry name" value="Elongation factor 4, C-terminal domain"/>
    <property type="match status" value="1"/>
</dbReference>
<evidence type="ECO:0000256" key="5">
    <source>
        <dbReference type="ARBA" id="ARBA00023134"/>
    </source>
</evidence>
<keyword evidence="2 6" id="KW-0547">Nucleotide-binding</keyword>
<name>A0AAV9IVP8_CYACA</name>
<dbReference type="SUPFAM" id="SSF54980">
    <property type="entry name" value="EF-G C-terminal domain-like"/>
    <property type="match status" value="2"/>
</dbReference>
<keyword evidence="6" id="KW-0472">Membrane</keyword>
<dbReference type="GO" id="GO:0005759">
    <property type="term" value="C:mitochondrial matrix"/>
    <property type="evidence" value="ECO:0007669"/>
    <property type="project" value="UniProtKB-UniRule"/>
</dbReference>
<accession>A0AAV9IVP8</accession>
<dbReference type="Proteomes" id="UP001301350">
    <property type="component" value="Unassembled WGS sequence"/>
</dbReference>
<evidence type="ECO:0000259" key="7">
    <source>
        <dbReference type="PROSITE" id="PS51722"/>
    </source>
</evidence>
<gene>
    <name evidence="8" type="ORF">CDCA_CDCA08G2357</name>
</gene>
<dbReference type="InterPro" id="IPR038363">
    <property type="entry name" value="LepA_C_sf"/>
</dbReference>
<dbReference type="AlphaFoldDB" id="A0AAV9IVP8"/>
<dbReference type="Gene3D" id="3.30.70.870">
    <property type="entry name" value="Elongation Factor G (Translational Gtpase), domain 3"/>
    <property type="match status" value="1"/>
</dbReference>
<comment type="similarity">
    <text evidence="6">Belongs to the GTP-binding elongation factor family. LepA subfamily.</text>
</comment>
<dbReference type="InterPro" id="IPR031157">
    <property type="entry name" value="G_TR_CS"/>
</dbReference>
<dbReference type="Gene3D" id="2.40.30.10">
    <property type="entry name" value="Translation factors"/>
    <property type="match status" value="1"/>
</dbReference>
<comment type="caution">
    <text evidence="8">The sequence shown here is derived from an EMBL/GenBank/DDBJ whole genome shotgun (WGS) entry which is preliminary data.</text>
</comment>
<dbReference type="InterPro" id="IPR035647">
    <property type="entry name" value="EFG_III/V"/>
</dbReference>
<keyword evidence="3 6" id="KW-0378">Hydrolase</keyword>
<keyword evidence="4 6" id="KW-0648">Protein biosynthesis</keyword>
<dbReference type="GO" id="GO:0003924">
    <property type="term" value="F:GTPase activity"/>
    <property type="evidence" value="ECO:0007669"/>
    <property type="project" value="UniProtKB-UniRule"/>
</dbReference>
<feature type="binding site" evidence="6">
    <location>
        <begin position="113"/>
        <end position="117"/>
    </location>
    <ligand>
        <name>GTP</name>
        <dbReference type="ChEBI" id="CHEBI:37565"/>
    </ligand>
</feature>
<dbReference type="Gene3D" id="3.30.70.240">
    <property type="match status" value="1"/>
</dbReference>
<dbReference type="PROSITE" id="PS00301">
    <property type="entry name" value="G_TR_1"/>
    <property type="match status" value="1"/>
</dbReference>
<dbReference type="Pfam" id="PF06421">
    <property type="entry name" value="LepA_C"/>
    <property type="match status" value="1"/>
</dbReference>
<dbReference type="Gene3D" id="3.40.50.300">
    <property type="entry name" value="P-loop containing nucleotide triphosphate hydrolases"/>
    <property type="match status" value="1"/>
</dbReference>
<dbReference type="InterPro" id="IPR013842">
    <property type="entry name" value="LepA_CTD"/>
</dbReference>
<dbReference type="Pfam" id="PF00679">
    <property type="entry name" value="EFG_C"/>
    <property type="match status" value="1"/>
</dbReference>
<proteinExistence type="inferred from homology"/>
<dbReference type="PANTHER" id="PTHR43512">
    <property type="entry name" value="TRANSLATION FACTOR GUF1-RELATED"/>
    <property type="match status" value="1"/>
</dbReference>
<keyword evidence="9" id="KW-1185">Reference proteome</keyword>
<organism evidence="8 9">
    <name type="scientific">Cyanidium caldarium</name>
    <name type="common">Red alga</name>
    <dbReference type="NCBI Taxonomy" id="2771"/>
    <lineage>
        <taxon>Eukaryota</taxon>
        <taxon>Rhodophyta</taxon>
        <taxon>Bangiophyceae</taxon>
        <taxon>Cyanidiales</taxon>
        <taxon>Cyanidiaceae</taxon>
        <taxon>Cyanidium</taxon>
    </lineage>
</organism>
<dbReference type="InterPro" id="IPR000795">
    <property type="entry name" value="T_Tr_GTP-bd_dom"/>
</dbReference>
<dbReference type="InterPro" id="IPR006297">
    <property type="entry name" value="EF-4"/>
</dbReference>
<comment type="subcellular location">
    <subcellularLocation>
        <location evidence="6">Mitochondrion inner membrane</location>
        <topology evidence="6">Peripheral membrane protein</topology>
        <orientation evidence="6">Matrix side</orientation>
    </subcellularLocation>
</comment>
<dbReference type="SUPFAM" id="SSF50447">
    <property type="entry name" value="Translation proteins"/>
    <property type="match status" value="1"/>
</dbReference>
<dbReference type="InterPro" id="IPR005225">
    <property type="entry name" value="Small_GTP-bd"/>
</dbReference>
<dbReference type="GO" id="GO:0045727">
    <property type="term" value="P:positive regulation of translation"/>
    <property type="evidence" value="ECO:0007669"/>
    <property type="project" value="UniProtKB-UniRule"/>
</dbReference>
<evidence type="ECO:0000256" key="1">
    <source>
        <dbReference type="ARBA" id="ARBA00005454"/>
    </source>
</evidence>
<dbReference type="PROSITE" id="PS51722">
    <property type="entry name" value="G_TR_2"/>
    <property type="match status" value="1"/>
</dbReference>
<feature type="binding site" evidence="6">
    <location>
        <begin position="167"/>
        <end position="170"/>
    </location>
    <ligand>
        <name>GTP</name>
        <dbReference type="ChEBI" id="CHEBI:37565"/>
    </ligand>
</feature>
<dbReference type="Pfam" id="PF00009">
    <property type="entry name" value="GTP_EFTU"/>
    <property type="match status" value="1"/>
</dbReference>
<protein>
    <recommendedName>
        <fullName evidence="6">Translation factor GUF1 homolog, mitochondrial</fullName>
        <ecNumber evidence="6">3.6.5.n1</ecNumber>
    </recommendedName>
    <alternativeName>
        <fullName evidence="6">Elongation factor 4 homolog</fullName>
        <shortName evidence="6">EF-4</shortName>
    </alternativeName>
    <alternativeName>
        <fullName evidence="6">GTPase GUF1 homolog</fullName>
    </alternativeName>
    <alternativeName>
        <fullName evidence="6">Ribosomal back-translocase</fullName>
    </alternativeName>
</protein>
<dbReference type="GO" id="GO:0005743">
    <property type="term" value="C:mitochondrial inner membrane"/>
    <property type="evidence" value="ECO:0007669"/>
    <property type="project" value="UniProtKB-SubCell"/>
</dbReference>
<dbReference type="EC" id="3.6.5.n1" evidence="6"/>
<dbReference type="CDD" id="cd01890">
    <property type="entry name" value="LepA"/>
    <property type="match status" value="1"/>
</dbReference>
<feature type="domain" description="Tr-type G" evidence="7">
    <location>
        <begin position="39"/>
        <end position="220"/>
    </location>
</feature>
<comment type="catalytic activity">
    <reaction evidence="6">
        <text>GTP + H2O = GDP + phosphate + H(+)</text>
        <dbReference type="Rhea" id="RHEA:19669"/>
        <dbReference type="ChEBI" id="CHEBI:15377"/>
        <dbReference type="ChEBI" id="CHEBI:15378"/>
        <dbReference type="ChEBI" id="CHEBI:37565"/>
        <dbReference type="ChEBI" id="CHEBI:43474"/>
        <dbReference type="ChEBI" id="CHEBI:58189"/>
        <dbReference type="EC" id="3.6.5.n1"/>
    </reaction>
</comment>
<dbReference type="GO" id="GO:0006412">
    <property type="term" value="P:translation"/>
    <property type="evidence" value="ECO:0007669"/>
    <property type="project" value="UniProtKB-KW"/>
</dbReference>
<comment type="caution">
    <text evidence="6">Lacks conserved residue(s) required for the propagation of feature annotation.</text>
</comment>
<sequence length="669" mass="73125">MIPPRAWMPVGFPKIVFRLAHASSAGSTAAEASLVGAWSRTRNFTIVGHVDHGKSTLCDRLLERTTQLVNVSKRLLGRPQVTDSLEVERVRGITVKLQTVRMRYNEYTLNFIDTPGHVDFGYEVSRSLAACEGAVLLVDASQGVQAQTVANARLAAAAGLHIVPVLNKIDLPTANVPRCLQEMQQVLGLDPQQVLRASAKTGQGVHDILRAIVERVPPPALTMATEADAPVDPNRLRALVFDAEHDRYRGVIVLVRIFSGHQRSEALRSGHRIQIFSTGKVYTVEEAGYVAPGPIRVPAPAGLYPGDVGYIIATIRSMEEVPVGDTITLAGAAAARHPLPGYRPAKPAVYAGLFPGGGTSYEELRDALYKLRLGDSALQLEPERSSALGTGFRVGFLGFLHMTIVRERLAHEHGVRPYVTSPSVVYRWPGREGDAAKVDSAQQVPPGLSQLLEPWVRLEVTAPTEYVGACMESLQCRRAQLREHRTQLQGADSDTAPADAPTSTTRLEYDLPLAELVSGDLFDRLRASSRGYALLDYRPLADEEAPYRQVQVARIDFAVADEPVDGLSLLMCNGPDTHARAKSIVQRLAAVIPRQLFKFNVQALIGSRVIASEHIPAIRKNVTAKCYGGGDVSRKRRLLDKQKHGRKQLRDTARVRIPTEAYIAALRTV</sequence>
<evidence type="ECO:0000256" key="6">
    <source>
        <dbReference type="HAMAP-Rule" id="MF_03137"/>
    </source>
</evidence>
<keyword evidence="6" id="KW-0496">Mitochondrion</keyword>
<dbReference type="GO" id="GO:0005525">
    <property type="term" value="F:GTP binding"/>
    <property type="evidence" value="ECO:0007669"/>
    <property type="project" value="UniProtKB-UniRule"/>
</dbReference>
<dbReference type="InterPro" id="IPR000640">
    <property type="entry name" value="EFG_V-like"/>
</dbReference>
<evidence type="ECO:0000313" key="9">
    <source>
        <dbReference type="Proteomes" id="UP001301350"/>
    </source>
</evidence>
<dbReference type="SUPFAM" id="SSF52540">
    <property type="entry name" value="P-loop containing nucleoside triphosphate hydrolases"/>
    <property type="match status" value="1"/>
</dbReference>
<keyword evidence="5 6" id="KW-0342">GTP-binding</keyword>
<dbReference type="InterPro" id="IPR009000">
    <property type="entry name" value="Transl_B-barrel_sf"/>
</dbReference>
<comment type="similarity">
    <text evidence="1">Belongs to the TRAFAC class translation factor GTPase superfamily. Classic translation factor GTPase family. LepA subfamily.</text>
</comment>
<dbReference type="InterPro" id="IPR027417">
    <property type="entry name" value="P-loop_NTPase"/>
</dbReference>
<evidence type="ECO:0000256" key="4">
    <source>
        <dbReference type="ARBA" id="ARBA00022917"/>
    </source>
</evidence>
<dbReference type="NCBIfam" id="TIGR00231">
    <property type="entry name" value="small_GTP"/>
    <property type="match status" value="1"/>
</dbReference>
<dbReference type="PRINTS" id="PR00315">
    <property type="entry name" value="ELONGATNFCT"/>
</dbReference>
<dbReference type="PANTHER" id="PTHR43512:SF4">
    <property type="entry name" value="TRANSLATION FACTOR GUF1 HOMOLOG, CHLOROPLASTIC"/>
    <property type="match status" value="1"/>
</dbReference>
<comment type="function">
    <text evidence="6">Promotes mitochondrial protein synthesis. May act as a fidelity factor of the translation reaction, by catalyzing a one-codon backward translocation of tRNAs on improperly translocated ribosomes. Binds to mitochondrial ribosomes in a GTP-dependent manner.</text>
</comment>
<keyword evidence="6" id="KW-0999">Mitochondrion inner membrane</keyword>
<evidence type="ECO:0000313" key="8">
    <source>
        <dbReference type="EMBL" id="KAK4536332.1"/>
    </source>
</evidence>
<evidence type="ECO:0000256" key="3">
    <source>
        <dbReference type="ARBA" id="ARBA00022801"/>
    </source>
</evidence>
<dbReference type="FunFam" id="3.40.50.300:FF:000078">
    <property type="entry name" value="Elongation factor 4"/>
    <property type="match status" value="1"/>
</dbReference>
<dbReference type="EMBL" id="JANCYW010000008">
    <property type="protein sequence ID" value="KAK4536332.1"/>
    <property type="molecule type" value="Genomic_DNA"/>
</dbReference>
<evidence type="ECO:0000256" key="2">
    <source>
        <dbReference type="ARBA" id="ARBA00022741"/>
    </source>
</evidence>
<dbReference type="HAMAP" id="MF_00071">
    <property type="entry name" value="LepA"/>
    <property type="match status" value="1"/>
</dbReference>
<reference evidence="8 9" key="1">
    <citation type="submission" date="2022-07" db="EMBL/GenBank/DDBJ databases">
        <title>Genome-wide signatures of adaptation to extreme environments.</title>
        <authorList>
            <person name="Cho C.H."/>
            <person name="Yoon H.S."/>
        </authorList>
    </citation>
    <scope>NUCLEOTIDE SEQUENCE [LARGE SCALE GENOMIC DNA]</scope>
    <source>
        <strain evidence="8 9">DBV 063 E5</strain>
    </source>
</reference>
<dbReference type="NCBIfam" id="TIGR01393">
    <property type="entry name" value="lepA"/>
    <property type="match status" value="1"/>
</dbReference>
<dbReference type="GO" id="GO:0043022">
    <property type="term" value="F:ribosome binding"/>
    <property type="evidence" value="ECO:0007669"/>
    <property type="project" value="UniProtKB-UniRule"/>
</dbReference>